<dbReference type="Proteomes" id="UP000076449">
    <property type="component" value="Chromosome II"/>
</dbReference>
<dbReference type="SMART" id="SM00317">
    <property type="entry name" value="SET"/>
    <property type="match status" value="1"/>
</dbReference>
<dbReference type="AlphaFoldDB" id="A0A167SHG3"/>
<evidence type="ECO:0000256" key="1">
    <source>
        <dbReference type="PROSITE-ProRule" id="PRU00339"/>
    </source>
</evidence>
<dbReference type="InterPro" id="IPR011990">
    <property type="entry name" value="TPR-like_helical_dom_sf"/>
</dbReference>
<accession>A0A167SHG3</accession>
<evidence type="ECO:0000259" key="2">
    <source>
        <dbReference type="PROSITE" id="PS50280"/>
    </source>
</evidence>
<name>A0A167SHG3_PENCH</name>
<gene>
    <name evidence="3" type="ORF">EN45_057350</name>
</gene>
<reference evidence="3" key="1">
    <citation type="journal article" date="2014" name="Genome Announc.">
        <title>Complete sequencing and chromosome-scale genome assembly of the industrial progenitor strain P2niaD18 from the penicillin producer Penicillium chrysogenum.</title>
        <authorList>
            <person name="Specht T."/>
            <person name="Dahlmann T.A."/>
            <person name="Zadra I."/>
            <person name="Kurnsteiner H."/>
            <person name="Kuck U."/>
        </authorList>
    </citation>
    <scope>NUCLEOTIDE SEQUENCE [LARGE SCALE GENOMIC DNA]</scope>
    <source>
        <strain evidence="3">P2niaD18</strain>
    </source>
</reference>
<feature type="repeat" description="TPR" evidence="1">
    <location>
        <begin position="201"/>
        <end position="234"/>
    </location>
</feature>
<organism evidence="3">
    <name type="scientific">Penicillium chrysogenum</name>
    <name type="common">Penicillium notatum</name>
    <dbReference type="NCBI Taxonomy" id="5076"/>
    <lineage>
        <taxon>Eukaryota</taxon>
        <taxon>Fungi</taxon>
        <taxon>Dikarya</taxon>
        <taxon>Ascomycota</taxon>
        <taxon>Pezizomycotina</taxon>
        <taxon>Eurotiomycetes</taxon>
        <taxon>Eurotiomycetidae</taxon>
        <taxon>Eurotiales</taxon>
        <taxon>Aspergillaceae</taxon>
        <taxon>Penicillium</taxon>
        <taxon>Penicillium chrysogenum species complex</taxon>
    </lineage>
</organism>
<dbReference type="InterPro" id="IPR019734">
    <property type="entry name" value="TPR_rpt"/>
</dbReference>
<dbReference type="PROSITE" id="PS50280">
    <property type="entry name" value="SET"/>
    <property type="match status" value="1"/>
</dbReference>
<evidence type="ECO:0000313" key="3">
    <source>
        <dbReference type="EMBL" id="KZN87177.1"/>
    </source>
</evidence>
<dbReference type="SMART" id="SM00028">
    <property type="entry name" value="TPR"/>
    <property type="match status" value="3"/>
</dbReference>
<dbReference type="Gene3D" id="2.170.270.10">
    <property type="entry name" value="SET domain"/>
    <property type="match status" value="1"/>
</dbReference>
<dbReference type="Pfam" id="PF00856">
    <property type="entry name" value="SET"/>
    <property type="match status" value="1"/>
</dbReference>
<dbReference type="SUPFAM" id="SSF48452">
    <property type="entry name" value="TPR-like"/>
    <property type="match status" value="1"/>
</dbReference>
<dbReference type="Gene3D" id="1.25.40.10">
    <property type="entry name" value="Tetratricopeptide repeat domain"/>
    <property type="match status" value="1"/>
</dbReference>
<dbReference type="Pfam" id="PF13181">
    <property type="entry name" value="TPR_8"/>
    <property type="match status" value="1"/>
</dbReference>
<dbReference type="InterPro" id="IPR001214">
    <property type="entry name" value="SET_dom"/>
</dbReference>
<feature type="domain" description="SET" evidence="2">
    <location>
        <begin position="351"/>
        <end position="545"/>
    </location>
</feature>
<proteinExistence type="predicted"/>
<dbReference type="SUPFAM" id="SSF82199">
    <property type="entry name" value="SET domain"/>
    <property type="match status" value="1"/>
</dbReference>
<protein>
    <submittedName>
        <fullName evidence="3">Protein unc-45-like protein B</fullName>
    </submittedName>
</protein>
<dbReference type="EMBL" id="CM002799">
    <property type="protein sequence ID" value="KZN87177.1"/>
    <property type="molecule type" value="Genomic_DNA"/>
</dbReference>
<dbReference type="InterPro" id="IPR053209">
    <property type="entry name" value="Gramillin-biosynth_MTr"/>
</dbReference>
<sequence>MDTHDVSDVPEYFRYLQAQKQNLKNAQAVKGRPARSPKSKDEILMQFMFRQMMRKEAPASPMNIRSSFLPPAYPPCVSPFSKLKKVMIESLRLETHHRERYLLLRTVTSTDTMTAVMAIVEDEDGSVLMLQLYNQEEQLSGAQSLREGTVLVVKEPYVKVMADGDYGIRVDHLSDVSFIPEFDDLVPLPWRKRVTQADGNASSWKEKGSEHFEKGDYHSAIQCYSKALETHPSPEVLVIAQLNRALSLLKSYSFDAALGDVEDVLQVSEMSEKALFRKAQALYQLRRLNESCQTHEILAEKYPDNTLAAHEYARASARLVEQDSGKYEFRKMILEAKKRQPPRLDRGTYIGPVTVKQTQSHGRGLFTTQAVKAGDLLFCEKAFAHAFHDENGSKDLRLLLNVDMDEATIGTQGELIGLIVQKLSKNPSLLPGFVDLHHGTYKSLDVLEVDGIPIVDTFLVERIILLNSFGCPLLSRESHIRTVKGDDDKDKESNKQFHSSGVWPMASYINHSCLSNARRSFIGDMMIVRASRDLPPNTEITFWYKSPMTRDPKESPVNLQHWGFKCDCIFCQDTRSVSGSVLSNRNRISSDLRRLFKTSKMNLRKIEDKISTLASTYCRPASEVPRLALDSPYLSLAAIYASSRNHKKAVEFGLMCLESLGFVVKGGKIPHVSEVPLVVQKWGLMTDGVVGCWMILCSAYQELAPILASQAEEYARVSYRICVGEDETFDRTYSRLSNRVDGFLMTAK</sequence>
<dbReference type="PANTHER" id="PTHR47643">
    <property type="entry name" value="TPR DOMAIN PROTEIN (AFU_ORTHOLOGUE AFUA_5G12710)"/>
    <property type="match status" value="1"/>
</dbReference>
<dbReference type="PANTHER" id="PTHR47643:SF2">
    <property type="entry name" value="TPR DOMAIN PROTEIN (AFU_ORTHOLOGUE AFUA_5G12710)"/>
    <property type="match status" value="1"/>
</dbReference>
<dbReference type="InterPro" id="IPR046341">
    <property type="entry name" value="SET_dom_sf"/>
</dbReference>
<dbReference type="PROSITE" id="PS50005">
    <property type="entry name" value="TPR"/>
    <property type="match status" value="1"/>
</dbReference>
<keyword evidence="1" id="KW-0802">TPR repeat</keyword>
<dbReference type="PhylomeDB" id="A0A167SHG3"/>